<organism evidence="1 2">
    <name type="scientific">Pleurodeles waltl</name>
    <name type="common">Iberian ribbed newt</name>
    <dbReference type="NCBI Taxonomy" id="8319"/>
    <lineage>
        <taxon>Eukaryota</taxon>
        <taxon>Metazoa</taxon>
        <taxon>Chordata</taxon>
        <taxon>Craniata</taxon>
        <taxon>Vertebrata</taxon>
        <taxon>Euteleostomi</taxon>
        <taxon>Amphibia</taxon>
        <taxon>Batrachia</taxon>
        <taxon>Caudata</taxon>
        <taxon>Salamandroidea</taxon>
        <taxon>Salamandridae</taxon>
        <taxon>Pleurodelinae</taxon>
        <taxon>Pleurodeles</taxon>
    </lineage>
</organism>
<keyword evidence="2" id="KW-1185">Reference proteome</keyword>
<dbReference type="Proteomes" id="UP001066276">
    <property type="component" value="Chromosome 7"/>
</dbReference>
<evidence type="ECO:0000313" key="1">
    <source>
        <dbReference type="EMBL" id="KAJ1131917.1"/>
    </source>
</evidence>
<proteinExistence type="predicted"/>
<sequence>MVARRRGTRRIRKTRNIRTRRTRVQGQKYVQEDHVEDRDNLEKNQEDCKDRYPQEEEITMGTKTRITWRPRATRKSRQAKQELA</sequence>
<accession>A0AAV7PXC7</accession>
<gene>
    <name evidence="1" type="ORF">NDU88_010247</name>
</gene>
<comment type="caution">
    <text evidence="1">The sequence shown here is derived from an EMBL/GenBank/DDBJ whole genome shotgun (WGS) entry which is preliminary data.</text>
</comment>
<name>A0AAV7PXC7_PLEWA</name>
<evidence type="ECO:0000313" key="2">
    <source>
        <dbReference type="Proteomes" id="UP001066276"/>
    </source>
</evidence>
<protein>
    <submittedName>
        <fullName evidence="1">Uncharacterized protein</fullName>
    </submittedName>
</protein>
<reference evidence="1" key="1">
    <citation type="journal article" date="2022" name="bioRxiv">
        <title>Sequencing and chromosome-scale assembly of the giantPleurodeles waltlgenome.</title>
        <authorList>
            <person name="Brown T."/>
            <person name="Elewa A."/>
            <person name="Iarovenko S."/>
            <person name="Subramanian E."/>
            <person name="Araus A.J."/>
            <person name="Petzold A."/>
            <person name="Susuki M."/>
            <person name="Suzuki K.-i.T."/>
            <person name="Hayashi T."/>
            <person name="Toyoda A."/>
            <person name="Oliveira C."/>
            <person name="Osipova E."/>
            <person name="Leigh N.D."/>
            <person name="Simon A."/>
            <person name="Yun M.H."/>
        </authorList>
    </citation>
    <scope>NUCLEOTIDE SEQUENCE</scope>
    <source>
        <strain evidence="1">20211129_DDA</strain>
        <tissue evidence="1">Liver</tissue>
    </source>
</reference>
<dbReference type="EMBL" id="JANPWB010000011">
    <property type="protein sequence ID" value="KAJ1131917.1"/>
    <property type="molecule type" value="Genomic_DNA"/>
</dbReference>
<dbReference type="AlphaFoldDB" id="A0AAV7PXC7"/>